<dbReference type="EMBL" id="AAHCYL010000051">
    <property type="protein sequence ID" value="EBU7169597.1"/>
    <property type="molecule type" value="Genomic_DNA"/>
</dbReference>
<evidence type="ECO:0000313" key="2">
    <source>
        <dbReference type="EMBL" id="EBU7169597.1"/>
    </source>
</evidence>
<feature type="signal peptide" evidence="1">
    <location>
        <begin position="1"/>
        <end position="24"/>
    </location>
</feature>
<keyword evidence="1" id="KW-0732">Signal</keyword>
<feature type="chain" id="PRO_5030130067" evidence="1">
    <location>
        <begin position="25"/>
        <end position="44"/>
    </location>
</feature>
<reference evidence="2" key="1">
    <citation type="submission" date="2018-05" db="EMBL/GenBank/DDBJ databases">
        <authorList>
            <person name="Ashton P.M."/>
            <person name="Dallman T."/>
            <person name="Nair S."/>
            <person name="De Pinna E."/>
            <person name="Peters T."/>
            <person name="Grant K."/>
        </authorList>
    </citation>
    <scope>NUCLEOTIDE SEQUENCE</scope>
    <source>
        <strain evidence="2">400311</strain>
    </source>
</reference>
<sequence>MKNRIFLLLLLVLSATVFSASVMAVSDSPPDILKLLDWCQVCGC</sequence>
<evidence type="ECO:0000256" key="1">
    <source>
        <dbReference type="SAM" id="SignalP"/>
    </source>
</evidence>
<dbReference type="AlphaFoldDB" id="A0A5I8VP38"/>
<organism evidence="2">
    <name type="scientific">Salmonella enterica subsp. enterica serovar Stockholm</name>
    <dbReference type="NCBI Taxonomy" id="2565057"/>
    <lineage>
        <taxon>Bacteria</taxon>
        <taxon>Pseudomonadati</taxon>
        <taxon>Pseudomonadota</taxon>
        <taxon>Gammaproteobacteria</taxon>
        <taxon>Enterobacterales</taxon>
        <taxon>Enterobacteriaceae</taxon>
        <taxon>Salmonella</taxon>
    </lineage>
</organism>
<proteinExistence type="predicted"/>
<protein>
    <submittedName>
        <fullName evidence="2">Uncharacterized protein</fullName>
    </submittedName>
</protein>
<dbReference type="InterPro" id="IPR029335">
    <property type="entry name" value="PAGK"/>
</dbReference>
<name>A0A5I8VP38_SALET</name>
<gene>
    <name evidence="2" type="ORF">DKU92_20370</name>
</gene>
<comment type="caution">
    <text evidence="2">The sequence shown here is derived from an EMBL/GenBank/DDBJ whole genome shotgun (WGS) entry which is preliminary data.</text>
</comment>
<dbReference type="Pfam" id="PF15284">
    <property type="entry name" value="PAGK"/>
    <property type="match status" value="1"/>
</dbReference>
<accession>A0A5I8VP38</accession>